<proteinExistence type="predicted"/>
<organism evidence="4">
    <name type="scientific">Magallana gigas</name>
    <name type="common">Pacific oyster</name>
    <name type="synonym">Crassostrea gigas</name>
    <dbReference type="NCBI Taxonomy" id="29159"/>
    <lineage>
        <taxon>Eukaryota</taxon>
        <taxon>Metazoa</taxon>
        <taxon>Spiralia</taxon>
        <taxon>Lophotrochozoa</taxon>
        <taxon>Mollusca</taxon>
        <taxon>Bivalvia</taxon>
        <taxon>Autobranchia</taxon>
        <taxon>Pteriomorphia</taxon>
        <taxon>Ostreida</taxon>
        <taxon>Ostreoidea</taxon>
        <taxon>Ostreidae</taxon>
        <taxon>Magallana</taxon>
    </lineage>
</organism>
<evidence type="ECO:0000313" key="4">
    <source>
        <dbReference type="EMBL" id="EKC18929.1"/>
    </source>
</evidence>
<dbReference type="PROSITE" id="PS50011">
    <property type="entry name" value="PROTEIN_KINASE_DOM"/>
    <property type="match status" value="1"/>
</dbReference>
<dbReference type="SUPFAM" id="SSF56112">
    <property type="entry name" value="Protein kinase-like (PK-like)"/>
    <property type="match status" value="2"/>
</dbReference>
<evidence type="ECO:0000256" key="3">
    <source>
        <dbReference type="SAM" id="MobiDB-lite"/>
    </source>
</evidence>
<dbReference type="PANTHER" id="PTHR24418">
    <property type="entry name" value="TYROSINE-PROTEIN KINASE"/>
    <property type="match status" value="1"/>
</dbReference>
<keyword evidence="1" id="KW-0547">Nucleotide-binding</keyword>
<keyword evidence="4" id="KW-0808">Transferase</keyword>
<dbReference type="Gene3D" id="1.10.510.10">
    <property type="entry name" value="Transferase(Phosphotransferase) domain 1"/>
    <property type="match status" value="2"/>
</dbReference>
<feature type="compositionally biased region" description="Polar residues" evidence="3">
    <location>
        <begin position="866"/>
        <end position="881"/>
    </location>
</feature>
<dbReference type="InterPro" id="IPR050198">
    <property type="entry name" value="Non-receptor_tyrosine_kinases"/>
</dbReference>
<keyword evidence="2" id="KW-0067">ATP-binding</keyword>
<feature type="region of interest" description="Disordered" evidence="3">
    <location>
        <begin position="783"/>
        <end position="811"/>
    </location>
</feature>
<sequence>MANYDYISTDYQGTLYSSICPKTEDYFVSVETYQREARGDTRILHSVVASKARGKAEALMKVVDVCWKELEGRKRFLPLPYELTDHLFQGDKQLVYTIIQSLNISEQFLFECAEKNIERRVPDIVFHDLDNHALPKMSDHSYWSVGYGRIRKCNTKIAIHVPGISPSTLQLSQKRNTKNEMLENDFKILLGLQQKTTHTNIVRLLAYSELQSPLPFYAKDCHRKGMLDKLMESRQRQKHLPIKWFNERLTDIISALSYLHGVKIVHRDVTLRSFRLIQCKDRDDDLAVLYDFNLACQTDFSATAIGKVADLRGDGIPIRWSAIESILQDCYDAKSDISMFGHVINEIFTYGCEPFTDHYSLTTDDIIAGVLTILWCWQAISALTGGPASLVITMTSPYPAGKLSPVKDLQLRTFLKSYVNLEKTAKRGITPFIKQIKRQSLERRGNVRKSVMDIKRVHSMVSEEMASNLDVNDIASPLQSVVKETRGNILVIEPVTEGFCEKFYTSLTPDFCDKMGIVNDSLSRDRETVQGFPAGVVLKYKYPKAVNILKMARESESPRECIDILLSVVQLVQRMHTKRWLMVALTGKNVYIQREAGLYKAFFVKVGGMVRMPENKRNSSEENIHVSDRFEDIILWLPKEVISFGQLSRGSDILGILNEGHKPEKPPKCPPWLYDDVMIPCWHSDRSQRPSVEEVFHIMTERKKENADILVSSSRDGGYLDTASLTLTDSISGTENADNQYDDIANVRPPSGLYDAVVQSPSQSFILDEKDMKNFELEDSQTVTTDSISCVSPPPLQDVSEPNLQIRPGQPPQLVRNTQLMAPLPGQEMEKQNPLYESVTSKPSTHSESGAGGQEQQSQGEDLEHSQSSVIKSSDFVQSNS</sequence>
<dbReference type="InParanoid" id="K1PJ25"/>
<dbReference type="InterPro" id="IPR011009">
    <property type="entry name" value="Kinase-like_dom_sf"/>
</dbReference>
<dbReference type="AlphaFoldDB" id="K1PJ25"/>
<protein>
    <submittedName>
        <fullName evidence="4">Proto-oncogene tyrosine-protein kinase MER</fullName>
    </submittedName>
</protein>
<reference evidence="4" key="1">
    <citation type="journal article" date="2012" name="Nature">
        <title>The oyster genome reveals stress adaptation and complexity of shell formation.</title>
        <authorList>
            <person name="Zhang G."/>
            <person name="Fang X."/>
            <person name="Guo X."/>
            <person name="Li L."/>
            <person name="Luo R."/>
            <person name="Xu F."/>
            <person name="Yang P."/>
            <person name="Zhang L."/>
            <person name="Wang X."/>
            <person name="Qi H."/>
            <person name="Xiong Z."/>
            <person name="Que H."/>
            <person name="Xie Y."/>
            <person name="Holland P.W."/>
            <person name="Paps J."/>
            <person name="Zhu Y."/>
            <person name="Wu F."/>
            <person name="Chen Y."/>
            <person name="Wang J."/>
            <person name="Peng C."/>
            <person name="Meng J."/>
            <person name="Yang L."/>
            <person name="Liu J."/>
            <person name="Wen B."/>
            <person name="Zhang N."/>
            <person name="Huang Z."/>
            <person name="Zhu Q."/>
            <person name="Feng Y."/>
            <person name="Mount A."/>
            <person name="Hedgecock D."/>
            <person name="Xu Z."/>
            <person name="Liu Y."/>
            <person name="Domazet-Loso T."/>
            <person name="Du Y."/>
            <person name="Sun X."/>
            <person name="Zhang S."/>
            <person name="Liu B."/>
            <person name="Cheng P."/>
            <person name="Jiang X."/>
            <person name="Li J."/>
            <person name="Fan D."/>
            <person name="Wang W."/>
            <person name="Fu W."/>
            <person name="Wang T."/>
            <person name="Wang B."/>
            <person name="Zhang J."/>
            <person name="Peng Z."/>
            <person name="Li Y."/>
            <person name="Li N."/>
            <person name="Wang J."/>
            <person name="Chen M."/>
            <person name="He Y."/>
            <person name="Tan F."/>
            <person name="Song X."/>
            <person name="Zheng Q."/>
            <person name="Huang R."/>
            <person name="Yang H."/>
            <person name="Du X."/>
            <person name="Chen L."/>
            <person name="Yang M."/>
            <person name="Gaffney P.M."/>
            <person name="Wang S."/>
            <person name="Luo L."/>
            <person name="She Z."/>
            <person name="Ming Y."/>
            <person name="Huang W."/>
            <person name="Zhang S."/>
            <person name="Huang B."/>
            <person name="Zhang Y."/>
            <person name="Qu T."/>
            <person name="Ni P."/>
            <person name="Miao G."/>
            <person name="Wang J."/>
            <person name="Wang Q."/>
            <person name="Steinberg C.E."/>
            <person name="Wang H."/>
            <person name="Li N."/>
            <person name="Qian L."/>
            <person name="Zhang G."/>
            <person name="Li Y."/>
            <person name="Yang H."/>
            <person name="Liu X."/>
            <person name="Wang J."/>
            <person name="Yin Y."/>
            <person name="Wang J."/>
        </authorList>
    </citation>
    <scope>NUCLEOTIDE SEQUENCE [LARGE SCALE GENOMIC DNA]</scope>
    <source>
        <strain evidence="4">05x7-T-G4-1.051#20</strain>
    </source>
</reference>
<dbReference type="Pfam" id="PF07714">
    <property type="entry name" value="PK_Tyr_Ser-Thr"/>
    <property type="match status" value="1"/>
</dbReference>
<evidence type="ECO:0000256" key="2">
    <source>
        <dbReference type="ARBA" id="ARBA00022840"/>
    </source>
</evidence>
<accession>K1PJ25</accession>
<dbReference type="GO" id="GO:0004672">
    <property type="term" value="F:protein kinase activity"/>
    <property type="evidence" value="ECO:0007669"/>
    <property type="project" value="InterPro"/>
</dbReference>
<dbReference type="HOGENOM" id="CLU_326851_0_0_1"/>
<evidence type="ECO:0000256" key="1">
    <source>
        <dbReference type="ARBA" id="ARBA00022741"/>
    </source>
</evidence>
<dbReference type="GO" id="GO:0005524">
    <property type="term" value="F:ATP binding"/>
    <property type="evidence" value="ECO:0007669"/>
    <property type="project" value="UniProtKB-KW"/>
</dbReference>
<dbReference type="InterPro" id="IPR001245">
    <property type="entry name" value="Ser-Thr/Tyr_kinase_cat_dom"/>
</dbReference>
<dbReference type="EMBL" id="JH815923">
    <property type="protein sequence ID" value="EKC18929.1"/>
    <property type="molecule type" value="Genomic_DNA"/>
</dbReference>
<dbReference type="InterPro" id="IPR000719">
    <property type="entry name" value="Prot_kinase_dom"/>
</dbReference>
<name>K1PJ25_MAGGI</name>
<keyword evidence="4" id="KW-0418">Kinase</keyword>
<gene>
    <name evidence="4" type="ORF">CGI_10010403</name>
</gene>
<feature type="region of interest" description="Disordered" evidence="3">
    <location>
        <begin position="827"/>
        <end position="881"/>
    </location>
</feature>